<keyword evidence="2" id="KW-1185">Reference proteome</keyword>
<dbReference type="AlphaFoldDB" id="A0A2C6MHK6"/>
<reference evidence="1 2" key="1">
    <citation type="submission" date="2013-09" db="EMBL/GenBank/DDBJ databases">
        <title>Biodegradation of hydrocarbons in the deep terrestrial subsurface : characterization of a microbial consortium composed of two Desulfotomaculum species originating from a deep geological formation.</title>
        <authorList>
            <person name="Aullo T."/>
            <person name="Berlendis S."/>
            <person name="Lascourreges J.-F."/>
            <person name="Dessort D."/>
            <person name="Saint-Laurent S."/>
            <person name="Schraauwers B."/>
            <person name="Mas J."/>
            <person name="Magot M."/>
            <person name="Ranchou-Peyruse A."/>
        </authorList>
    </citation>
    <scope>NUCLEOTIDE SEQUENCE [LARGE SCALE GENOMIC DNA]</scope>
    <source>
        <strain evidence="1 2">Bs107</strain>
    </source>
</reference>
<proteinExistence type="predicted"/>
<name>A0A2C6MHK6_9FIRM</name>
<comment type="caution">
    <text evidence="1">The sequence shown here is derived from an EMBL/GenBank/DDBJ whole genome shotgun (WGS) entry which is preliminary data.</text>
</comment>
<dbReference type="Proteomes" id="UP000222564">
    <property type="component" value="Unassembled WGS sequence"/>
</dbReference>
<organism evidence="1 2">
    <name type="scientific">Desulforamulus profundi</name>
    <dbReference type="NCBI Taxonomy" id="1383067"/>
    <lineage>
        <taxon>Bacteria</taxon>
        <taxon>Bacillati</taxon>
        <taxon>Bacillota</taxon>
        <taxon>Clostridia</taxon>
        <taxon>Eubacteriales</taxon>
        <taxon>Peptococcaceae</taxon>
        <taxon>Desulforamulus</taxon>
    </lineage>
</organism>
<accession>A0A2C6MHK6</accession>
<sequence length="46" mass="5447">MAPEGLLEQIKSLPPEDQRFLVNHLLDHLFLEDEDHDRGLYNLDIF</sequence>
<dbReference type="EMBL" id="AWQQ01000027">
    <property type="protein sequence ID" value="PHJ39262.1"/>
    <property type="molecule type" value="Genomic_DNA"/>
</dbReference>
<evidence type="ECO:0000313" key="2">
    <source>
        <dbReference type="Proteomes" id="UP000222564"/>
    </source>
</evidence>
<gene>
    <name evidence="1" type="ORF">P378_04415</name>
</gene>
<dbReference type="RefSeq" id="WP_180260974.1">
    <property type="nucleotide sequence ID" value="NZ_AWQQ01000027.1"/>
</dbReference>
<evidence type="ECO:0000313" key="1">
    <source>
        <dbReference type="EMBL" id="PHJ39262.1"/>
    </source>
</evidence>
<protein>
    <submittedName>
        <fullName evidence="1">Uncharacterized protein</fullName>
    </submittedName>
</protein>